<accession>A0A2S1M0L3</accession>
<keyword evidence="2" id="KW-1185">Reference proteome</keyword>
<dbReference type="AlphaFoldDB" id="A0A2L1FFP3"/>
<dbReference type="NCBIfam" id="TIGR03187">
    <property type="entry name" value="DGQHR"/>
    <property type="match status" value="1"/>
</dbReference>
<evidence type="ECO:0000313" key="1">
    <source>
        <dbReference type="EMBL" id="AWG44895.1"/>
    </source>
</evidence>
<gene>
    <name evidence="1" type="ORF">BEH_24670</name>
</gene>
<organism evidence="1 2">
    <name type="scientific">Priestia filamentosa</name>
    <dbReference type="NCBI Taxonomy" id="1402861"/>
    <lineage>
        <taxon>Bacteria</taxon>
        <taxon>Bacillati</taxon>
        <taxon>Bacillota</taxon>
        <taxon>Bacilli</taxon>
        <taxon>Bacillales</taxon>
        <taxon>Bacillaceae</taxon>
        <taxon>Priestia</taxon>
    </lineage>
</organism>
<dbReference type="EMBL" id="CP015323">
    <property type="protein sequence ID" value="AWG44895.1"/>
    <property type="molecule type" value="Genomic_DNA"/>
</dbReference>
<dbReference type="InterPro" id="IPR017601">
    <property type="entry name" value="DGQHR-contain_dom"/>
</dbReference>
<name>A0A2L1FFP3_9BACI</name>
<evidence type="ECO:0008006" key="3">
    <source>
        <dbReference type="Google" id="ProtNLM"/>
    </source>
</evidence>
<geneLocation type="plasmid" evidence="2">
    <name>pbeh1</name>
</geneLocation>
<dbReference type="Proteomes" id="UP000036202">
    <property type="component" value="Plasmid pbeh1"/>
</dbReference>
<dbReference type="KEGG" id="beo:BEH_24670"/>
<proteinExistence type="predicted"/>
<protein>
    <recommendedName>
        <fullName evidence="3">DGQHR domain-containing protein</fullName>
    </recommendedName>
</protein>
<evidence type="ECO:0000313" key="2">
    <source>
        <dbReference type="Proteomes" id="UP000036202"/>
    </source>
</evidence>
<sequence>MGKVYSKEKGELIEIVENIIEREGEQWKIPMICINQRNGYSMFTTVIPVDASHILFRRIPRDYDDPEGIQRALKDKKVDNIEKLIREDNRFTSPNAVVANLIMKEKDWGCSVEVDHNNSKIHYLTINLAAILSRLVDAEVDLEGFVKEEDNVMLGYLIDAHHRTEGMYQAGKMRFELPLTLYLKLPKEDMAKVFVDINQYQEKPSQIHTLAMRALSGTLSSVEEKANDILKMLNTETWSILKDRIKDVDSKRPAGMPKTYVNSSTFHALLHQQVLKHIKSSLSILNQTKLLNDYFKAWSVVFEEAWSDEKKHVLVKSMGFQIMMRLFSKIHSNAIIENNGGTPDFETYEIVINKALGGNQYMEIGEGDNKIKLPINWASEFYGGYSSGKGINSIVNVLTQHITNKLHV</sequence>
<reference evidence="1 2" key="1">
    <citation type="journal article" date="2015" name="PLoS ONE">
        <title>Genome Sequence of Bacillus endophyticus and Analysis of Its Companion Mechanism in the Ketogulonigenium vulgare-Bacillus Strain Consortium.</title>
        <authorList>
            <person name="Jia N."/>
            <person name="Du J."/>
            <person name="Ding M.Z."/>
            <person name="Gao F."/>
            <person name="Yuan Y.J."/>
        </authorList>
    </citation>
    <scope>NUCLEOTIDE SEQUENCE [LARGE SCALE GENOMIC DNA]</scope>
    <source>
        <strain evidence="1 2">Hbe603</strain>
        <plasmid evidence="2">pbeh1</plasmid>
    </source>
</reference>
<dbReference type="RefSeq" id="WP_063592717.1">
    <property type="nucleotide sequence ID" value="NZ_CP015323.1"/>
</dbReference>
<dbReference type="OrthoDB" id="9789139at2"/>
<accession>A0A2L1FFP3</accession>
<keyword evidence="1" id="KW-0614">Plasmid</keyword>